<name>A0ABP8GCM7_9BURK</name>
<dbReference type="PROSITE" id="PS51199">
    <property type="entry name" value="SF4_HELICASE"/>
    <property type="match status" value="1"/>
</dbReference>
<dbReference type="RefSeq" id="WP_345245290.1">
    <property type="nucleotide sequence ID" value="NZ_BAABFO010000001.1"/>
</dbReference>
<protein>
    <submittedName>
        <fullName evidence="2">DnaB-like helicase C-terminal domain-containing protein</fullName>
    </submittedName>
</protein>
<evidence type="ECO:0000313" key="2">
    <source>
        <dbReference type="EMBL" id="GAA4321856.1"/>
    </source>
</evidence>
<dbReference type="PANTHER" id="PTHR12873">
    <property type="entry name" value="T7-LIKE MITOCHONDRIAL DNA HELICASE"/>
    <property type="match status" value="1"/>
</dbReference>
<reference evidence="3" key="1">
    <citation type="journal article" date="2019" name="Int. J. Syst. Evol. Microbiol.">
        <title>The Global Catalogue of Microorganisms (GCM) 10K type strain sequencing project: providing services to taxonomists for standard genome sequencing and annotation.</title>
        <authorList>
            <consortium name="The Broad Institute Genomics Platform"/>
            <consortium name="The Broad Institute Genome Sequencing Center for Infectious Disease"/>
            <person name="Wu L."/>
            <person name="Ma J."/>
        </authorList>
    </citation>
    <scope>NUCLEOTIDE SEQUENCE [LARGE SCALE GENOMIC DNA]</scope>
    <source>
        <strain evidence="3">JCM 17666</strain>
    </source>
</reference>
<dbReference type="Proteomes" id="UP001501671">
    <property type="component" value="Unassembled WGS sequence"/>
</dbReference>
<dbReference type="InterPro" id="IPR027417">
    <property type="entry name" value="P-loop_NTPase"/>
</dbReference>
<dbReference type="Pfam" id="PF13481">
    <property type="entry name" value="AAA_25"/>
    <property type="match status" value="1"/>
</dbReference>
<organism evidence="2 3">
    <name type="scientific">Pigmentiphaga soli</name>
    <dbReference type="NCBI Taxonomy" id="1007095"/>
    <lineage>
        <taxon>Bacteria</taxon>
        <taxon>Pseudomonadati</taxon>
        <taxon>Pseudomonadota</taxon>
        <taxon>Betaproteobacteria</taxon>
        <taxon>Burkholderiales</taxon>
        <taxon>Alcaligenaceae</taxon>
        <taxon>Pigmentiphaga</taxon>
    </lineage>
</organism>
<dbReference type="SUPFAM" id="SSF52540">
    <property type="entry name" value="P-loop containing nucleoside triphosphate hydrolases"/>
    <property type="match status" value="1"/>
</dbReference>
<evidence type="ECO:0000259" key="1">
    <source>
        <dbReference type="PROSITE" id="PS51199"/>
    </source>
</evidence>
<evidence type="ECO:0000313" key="3">
    <source>
        <dbReference type="Proteomes" id="UP001501671"/>
    </source>
</evidence>
<dbReference type="Gene3D" id="3.40.50.300">
    <property type="entry name" value="P-loop containing nucleotide triphosphate hydrolases"/>
    <property type="match status" value="1"/>
</dbReference>
<dbReference type="InterPro" id="IPR027032">
    <property type="entry name" value="Twinkle-like"/>
</dbReference>
<sequence>MSANPANPANVVPMIVPDDVDFKRYMRESEHRAKVRPAANWRSALERLCDEPHRVTGAKLPWSCTHDNVRFRPGEVTLWAGENGSGKSQLLGFVTLALAAQNERTCIASFEMAPIATLSRMLRQAATTDKPSREFAGRFASWTTGRLWIYDHRGRVLPQQLYAVLRYCADQLQMRHVIIDSLMKCVGGEDDYNGQKDFVHALTVLAADLQMHIHLVHHVRKGDDDREDKPRGKNAIKGSGSIVDQVDQAIIVWRNRPKERAVQQALHRGKDVDVETAKKPDTLLLVEKNRHGEWEGRVPLWYLPESLQYVAAPFGRPIELVGMLDAPEPSVGELIAGDDEVEA</sequence>
<dbReference type="PANTHER" id="PTHR12873:SF0">
    <property type="entry name" value="TWINKLE MTDNA HELICASE"/>
    <property type="match status" value="1"/>
</dbReference>
<proteinExistence type="predicted"/>
<dbReference type="EMBL" id="BAABFO010000001">
    <property type="protein sequence ID" value="GAA4321856.1"/>
    <property type="molecule type" value="Genomic_DNA"/>
</dbReference>
<feature type="domain" description="SF4 helicase" evidence="1">
    <location>
        <begin position="51"/>
        <end position="316"/>
    </location>
</feature>
<comment type="caution">
    <text evidence="2">The sequence shown here is derived from an EMBL/GenBank/DDBJ whole genome shotgun (WGS) entry which is preliminary data.</text>
</comment>
<keyword evidence="3" id="KW-1185">Reference proteome</keyword>
<accession>A0ABP8GCM7</accession>
<gene>
    <name evidence="2" type="ORF">GCM10023144_01390</name>
</gene>
<dbReference type="InterPro" id="IPR007694">
    <property type="entry name" value="DNA_helicase_DnaB-like_C"/>
</dbReference>